<keyword evidence="3" id="KW-0227">DNA damage</keyword>
<evidence type="ECO:0000256" key="3">
    <source>
        <dbReference type="ARBA" id="ARBA00022763"/>
    </source>
</evidence>
<organism evidence="7 8">
    <name type="scientific">Candidatus Cryptobacteroides avistercoris</name>
    <dbReference type="NCBI Taxonomy" id="2840758"/>
    <lineage>
        <taxon>Bacteria</taxon>
        <taxon>Pseudomonadati</taxon>
        <taxon>Bacteroidota</taxon>
        <taxon>Bacteroidia</taxon>
        <taxon>Bacteroidales</taxon>
        <taxon>Candidatus Cryptobacteroides</taxon>
    </lineage>
</organism>
<proteinExistence type="inferred from homology"/>
<protein>
    <submittedName>
        <fullName evidence="7">DNA mismatch endonuclease Vsr</fullName>
    </submittedName>
</protein>
<reference evidence="7" key="1">
    <citation type="submission" date="2020-10" db="EMBL/GenBank/DDBJ databases">
        <authorList>
            <person name="Gilroy R."/>
        </authorList>
    </citation>
    <scope>NUCLEOTIDE SEQUENCE</scope>
    <source>
        <strain evidence="7">B3-1481</strain>
    </source>
</reference>
<dbReference type="GO" id="GO:0016787">
    <property type="term" value="F:hydrolase activity"/>
    <property type="evidence" value="ECO:0007669"/>
    <property type="project" value="UniProtKB-KW"/>
</dbReference>
<sequence length="194" mass="23139">MPDPLTLQQRHLCMSHIRSKDTSPELKVRRELWRRGYRYRVNVRSLPGTPDIVLGRYRSVIFVNGCFWHGHEGCRKYTVPKSNVEFWKEKVARNRERDLLNNQRLESIAWGVITVWECELNKAHLPDTIDRVEAELQANKAKWEAYSQRRREDRQFALEQARKRREIAALVAAELSEQLDTPVKFRKITYDDEY</sequence>
<dbReference type="InterPro" id="IPR011335">
    <property type="entry name" value="Restrct_endonuc-II-like"/>
</dbReference>
<evidence type="ECO:0000313" key="8">
    <source>
        <dbReference type="Proteomes" id="UP000823769"/>
    </source>
</evidence>
<dbReference type="CDD" id="cd00221">
    <property type="entry name" value="Vsr"/>
    <property type="match status" value="1"/>
</dbReference>
<evidence type="ECO:0000256" key="1">
    <source>
        <dbReference type="ARBA" id="ARBA00022722"/>
    </source>
</evidence>
<evidence type="ECO:0000256" key="6">
    <source>
        <dbReference type="ARBA" id="ARBA00029466"/>
    </source>
</evidence>
<dbReference type="Proteomes" id="UP000823769">
    <property type="component" value="Unassembled WGS sequence"/>
</dbReference>
<evidence type="ECO:0000256" key="2">
    <source>
        <dbReference type="ARBA" id="ARBA00022759"/>
    </source>
</evidence>
<keyword evidence="2 7" id="KW-0255">Endonuclease</keyword>
<accession>A0A9D9IW79</accession>
<reference evidence="7" key="2">
    <citation type="journal article" date="2021" name="PeerJ">
        <title>Extensive microbial diversity within the chicken gut microbiome revealed by metagenomics and culture.</title>
        <authorList>
            <person name="Gilroy R."/>
            <person name="Ravi A."/>
            <person name="Getino M."/>
            <person name="Pursley I."/>
            <person name="Horton D.L."/>
            <person name="Alikhan N.F."/>
            <person name="Baker D."/>
            <person name="Gharbi K."/>
            <person name="Hall N."/>
            <person name="Watson M."/>
            <person name="Adriaenssens E.M."/>
            <person name="Foster-Nyarko E."/>
            <person name="Jarju S."/>
            <person name="Secka A."/>
            <person name="Antonio M."/>
            <person name="Oren A."/>
            <person name="Chaudhuri R.R."/>
            <person name="La Ragione R."/>
            <person name="Hildebrand F."/>
            <person name="Pallen M.J."/>
        </authorList>
    </citation>
    <scope>NUCLEOTIDE SEQUENCE</scope>
    <source>
        <strain evidence="7">B3-1481</strain>
    </source>
</reference>
<evidence type="ECO:0000256" key="4">
    <source>
        <dbReference type="ARBA" id="ARBA00022801"/>
    </source>
</evidence>
<dbReference type="AlphaFoldDB" id="A0A9D9IW79"/>
<keyword evidence="4" id="KW-0378">Hydrolase</keyword>
<dbReference type="Pfam" id="PF03852">
    <property type="entry name" value="Vsr"/>
    <property type="match status" value="1"/>
</dbReference>
<dbReference type="InterPro" id="IPR004603">
    <property type="entry name" value="DNA_mismatch_endonuc_vsr"/>
</dbReference>
<dbReference type="SUPFAM" id="SSF52980">
    <property type="entry name" value="Restriction endonuclease-like"/>
    <property type="match status" value="1"/>
</dbReference>
<name>A0A9D9IW79_9BACT</name>
<gene>
    <name evidence="7" type="primary">vsr</name>
    <name evidence="7" type="ORF">IAB76_01625</name>
</gene>
<comment type="similarity">
    <text evidence="6">Belongs to the Vsr family.</text>
</comment>
<dbReference type="NCBIfam" id="TIGR00632">
    <property type="entry name" value="vsr"/>
    <property type="match status" value="1"/>
</dbReference>
<keyword evidence="1" id="KW-0540">Nuclease</keyword>
<evidence type="ECO:0000256" key="5">
    <source>
        <dbReference type="ARBA" id="ARBA00023204"/>
    </source>
</evidence>
<evidence type="ECO:0000313" key="7">
    <source>
        <dbReference type="EMBL" id="MBO8479802.1"/>
    </source>
</evidence>
<keyword evidence="5" id="KW-0234">DNA repair</keyword>
<dbReference type="GO" id="GO:0004519">
    <property type="term" value="F:endonuclease activity"/>
    <property type="evidence" value="ECO:0007669"/>
    <property type="project" value="UniProtKB-KW"/>
</dbReference>
<comment type="caution">
    <text evidence="7">The sequence shown here is derived from an EMBL/GenBank/DDBJ whole genome shotgun (WGS) entry which is preliminary data.</text>
</comment>
<dbReference type="EMBL" id="JADILW010000026">
    <property type="protein sequence ID" value="MBO8479802.1"/>
    <property type="molecule type" value="Genomic_DNA"/>
</dbReference>
<dbReference type="Gene3D" id="3.40.960.10">
    <property type="entry name" value="VSR Endonuclease"/>
    <property type="match status" value="1"/>
</dbReference>
<dbReference type="GO" id="GO:0006298">
    <property type="term" value="P:mismatch repair"/>
    <property type="evidence" value="ECO:0007669"/>
    <property type="project" value="InterPro"/>
</dbReference>